<reference evidence="1" key="1">
    <citation type="submission" date="2016-02" db="EMBL/GenBank/DDBJ databases">
        <title>WGS assembly of Manihot esculenta.</title>
        <authorList>
            <person name="Bredeson J.V."/>
            <person name="Prochnik S.E."/>
            <person name="Lyons J.B."/>
            <person name="Schmutz J."/>
            <person name="Grimwood J."/>
            <person name="Vrebalov J."/>
            <person name="Bart R.S."/>
            <person name="Amuge T."/>
            <person name="Ferguson M.E."/>
            <person name="Green R."/>
            <person name="Putnam N."/>
            <person name="Stites J."/>
            <person name="Rounsley S."/>
            <person name="Rokhsar D.S."/>
        </authorList>
    </citation>
    <scope>NUCLEOTIDE SEQUENCE [LARGE SCALE GENOMIC DNA]</scope>
    <source>
        <tissue evidence="1">Leaf</tissue>
    </source>
</reference>
<organism evidence="1">
    <name type="scientific">Manihot esculenta</name>
    <name type="common">Cassava</name>
    <name type="synonym">Jatropha manihot</name>
    <dbReference type="NCBI Taxonomy" id="3983"/>
    <lineage>
        <taxon>Eukaryota</taxon>
        <taxon>Viridiplantae</taxon>
        <taxon>Streptophyta</taxon>
        <taxon>Embryophyta</taxon>
        <taxon>Tracheophyta</taxon>
        <taxon>Spermatophyta</taxon>
        <taxon>Magnoliopsida</taxon>
        <taxon>eudicotyledons</taxon>
        <taxon>Gunneridae</taxon>
        <taxon>Pentapetalae</taxon>
        <taxon>rosids</taxon>
        <taxon>fabids</taxon>
        <taxon>Malpighiales</taxon>
        <taxon>Euphorbiaceae</taxon>
        <taxon>Crotonoideae</taxon>
        <taxon>Manihoteae</taxon>
        <taxon>Manihot</taxon>
    </lineage>
</organism>
<accession>A0A2C9UUS7</accession>
<gene>
    <name evidence="1" type="ORF">MANES_12G085300</name>
</gene>
<name>A0A2C9UUS7_MANES</name>
<dbReference type="EMBL" id="CM004398">
    <property type="protein sequence ID" value="OAY35259.1"/>
    <property type="molecule type" value="Genomic_DNA"/>
</dbReference>
<proteinExistence type="predicted"/>
<protein>
    <submittedName>
        <fullName evidence="1">Uncharacterized protein</fullName>
    </submittedName>
</protein>
<dbReference type="AlphaFoldDB" id="A0A2C9UUS7"/>
<sequence>MLKIPFPHHFVYFPEMVKSFSFLFFPDLFSSLKLQRFQQLASPIAKWSIELVNEMTTVQ</sequence>
<evidence type="ECO:0000313" key="1">
    <source>
        <dbReference type="EMBL" id="OAY35259.1"/>
    </source>
</evidence>